<protein>
    <recommendedName>
        <fullName evidence="4">V-type ATP synthase subunit D</fullName>
    </recommendedName>
    <alternativeName>
        <fullName evidence="4">V-ATPase subunit D</fullName>
    </alternativeName>
</protein>
<dbReference type="GO" id="GO:0046961">
    <property type="term" value="F:proton-transporting ATPase activity, rotational mechanism"/>
    <property type="evidence" value="ECO:0007669"/>
    <property type="project" value="InterPro"/>
</dbReference>
<evidence type="ECO:0000256" key="3">
    <source>
        <dbReference type="ARBA" id="ARBA00023065"/>
    </source>
</evidence>
<keyword evidence="5" id="KW-0378">Hydrolase</keyword>
<dbReference type="PANTHER" id="PTHR11671">
    <property type="entry name" value="V-TYPE ATP SYNTHASE SUBUNIT D"/>
    <property type="match status" value="1"/>
</dbReference>
<dbReference type="GO" id="GO:0005524">
    <property type="term" value="F:ATP binding"/>
    <property type="evidence" value="ECO:0007669"/>
    <property type="project" value="UniProtKB-UniRule"/>
</dbReference>
<name>A0A412G6X9_9FIRM</name>
<comment type="similarity">
    <text evidence="1 4">Belongs to the V-ATPase D subunit family.</text>
</comment>
<evidence type="ECO:0000313" key="6">
    <source>
        <dbReference type="Proteomes" id="UP000284178"/>
    </source>
</evidence>
<dbReference type="HAMAP" id="MF_00271">
    <property type="entry name" value="ATP_synth_D_arch"/>
    <property type="match status" value="1"/>
</dbReference>
<evidence type="ECO:0000313" key="5">
    <source>
        <dbReference type="EMBL" id="RGR77033.1"/>
    </source>
</evidence>
<dbReference type="Pfam" id="PF01813">
    <property type="entry name" value="ATP-synt_D"/>
    <property type="match status" value="1"/>
</dbReference>
<sequence length="208" mass="23545">MENKVFPTKGNLIASKKSLALARMGYDLLDRKRNVLIREMMQLVDKVKMLRDEITQSYATAYYLLQQANVSTGIISDIAASVHVETGVHVTYRSVMGVEVPSVSIEPSETKMEYGFEGTNSRVDEAYLQFHRVKELTIILAEVDNSVYRLANAIRKTQKRANALKNISIPNLEATVKFITESLEEKDREEFSRLKVIKANKAKETAVE</sequence>
<proteinExistence type="inferred from homology"/>
<dbReference type="GO" id="GO:0016787">
    <property type="term" value="F:hydrolase activity"/>
    <property type="evidence" value="ECO:0007669"/>
    <property type="project" value="UniProtKB-KW"/>
</dbReference>
<organism evidence="5 6">
    <name type="scientific">Holdemania filiformis</name>
    <dbReference type="NCBI Taxonomy" id="61171"/>
    <lineage>
        <taxon>Bacteria</taxon>
        <taxon>Bacillati</taxon>
        <taxon>Bacillota</taxon>
        <taxon>Erysipelotrichia</taxon>
        <taxon>Erysipelotrichales</taxon>
        <taxon>Erysipelotrichaceae</taxon>
        <taxon>Holdemania</taxon>
    </lineage>
</organism>
<evidence type="ECO:0000256" key="2">
    <source>
        <dbReference type="ARBA" id="ARBA00022448"/>
    </source>
</evidence>
<dbReference type="AlphaFoldDB" id="A0A412G6X9"/>
<dbReference type="Gene3D" id="1.10.287.3240">
    <property type="match status" value="1"/>
</dbReference>
<keyword evidence="6" id="KW-1185">Reference proteome</keyword>
<dbReference type="Proteomes" id="UP000284178">
    <property type="component" value="Unassembled WGS sequence"/>
</dbReference>
<evidence type="ECO:0000256" key="1">
    <source>
        <dbReference type="ARBA" id="ARBA00005850"/>
    </source>
</evidence>
<accession>A0A412G6X9</accession>
<dbReference type="NCBIfam" id="TIGR00309">
    <property type="entry name" value="V_ATPase_subD"/>
    <property type="match status" value="1"/>
</dbReference>
<dbReference type="GeneID" id="83014120"/>
<comment type="caution">
    <text evidence="5">The sequence shown here is derived from an EMBL/GenBank/DDBJ whole genome shotgun (WGS) entry which is preliminary data.</text>
</comment>
<dbReference type="RefSeq" id="WP_006060818.1">
    <property type="nucleotide sequence ID" value="NZ_CABJCV010000001.1"/>
</dbReference>
<comment type="function">
    <text evidence="4">Produces ATP from ADP in the presence of a proton gradient across the membrane.</text>
</comment>
<dbReference type="EMBL" id="QRUP01000001">
    <property type="protein sequence ID" value="RGR77033.1"/>
    <property type="molecule type" value="Genomic_DNA"/>
</dbReference>
<evidence type="ECO:0000256" key="4">
    <source>
        <dbReference type="HAMAP-Rule" id="MF_00271"/>
    </source>
</evidence>
<reference evidence="5 6" key="1">
    <citation type="submission" date="2018-08" db="EMBL/GenBank/DDBJ databases">
        <title>A genome reference for cultivated species of the human gut microbiota.</title>
        <authorList>
            <person name="Zou Y."/>
            <person name="Xue W."/>
            <person name="Luo G."/>
        </authorList>
    </citation>
    <scope>NUCLEOTIDE SEQUENCE [LARGE SCALE GENOMIC DNA]</scope>
    <source>
        <strain evidence="5 6">AF24-29</strain>
    </source>
</reference>
<dbReference type="GO" id="GO:0046933">
    <property type="term" value="F:proton-transporting ATP synthase activity, rotational mechanism"/>
    <property type="evidence" value="ECO:0007669"/>
    <property type="project" value="UniProtKB-UniRule"/>
</dbReference>
<keyword evidence="4" id="KW-0066">ATP synthesis</keyword>
<dbReference type="InterPro" id="IPR002699">
    <property type="entry name" value="V_ATPase_D"/>
</dbReference>
<keyword evidence="3 4" id="KW-0406">Ion transport</keyword>
<keyword evidence="4" id="KW-0375">Hydrogen ion transport</keyword>
<dbReference type="GO" id="GO:0042777">
    <property type="term" value="P:proton motive force-driven plasma membrane ATP synthesis"/>
    <property type="evidence" value="ECO:0007669"/>
    <property type="project" value="UniProtKB-UniRule"/>
</dbReference>
<gene>
    <name evidence="4" type="primary">atpD</name>
    <name evidence="5" type="ORF">DWY25_01695</name>
</gene>
<keyword evidence="2 4" id="KW-0813">Transport</keyword>